<feature type="compositionally biased region" description="Low complexity" evidence="1">
    <location>
        <begin position="116"/>
        <end position="143"/>
    </location>
</feature>
<keyword evidence="3" id="KW-1185">Reference proteome</keyword>
<feature type="compositionally biased region" description="Low complexity" evidence="1">
    <location>
        <begin position="1"/>
        <end position="24"/>
    </location>
</feature>
<name>A0ABR1XG85_9PEZI</name>
<dbReference type="Proteomes" id="UP001456524">
    <property type="component" value="Unassembled WGS sequence"/>
</dbReference>
<accession>A0ABR1XG85</accession>
<sequence>MSVPPDSTFASSSSCPSSLVRGSVDASGGRRGSALTPSSSSSSSSSPSPSAFRSLSPFASPSSSSSSSPSSSFNCPSAGLLPRAPADGDGLSSGLGATDLTASTKSALADDDESASTRASSSSRTSKSPEASSSASASTSVVEAAERSVGEVLGLERGIERAGSEGERAGRAGAPDSVVVGGGIAKSLLSGSGPTARAAVVL</sequence>
<feature type="compositionally biased region" description="Low complexity" evidence="1">
    <location>
        <begin position="37"/>
        <end position="78"/>
    </location>
</feature>
<protein>
    <submittedName>
        <fullName evidence="2">Uncharacterized protein</fullName>
    </submittedName>
</protein>
<proteinExistence type="predicted"/>
<dbReference type="EMBL" id="JBBWUH010000013">
    <property type="protein sequence ID" value="KAK8153208.1"/>
    <property type="molecule type" value="Genomic_DNA"/>
</dbReference>
<evidence type="ECO:0000256" key="1">
    <source>
        <dbReference type="SAM" id="MobiDB-lite"/>
    </source>
</evidence>
<reference evidence="2 3" key="1">
    <citation type="journal article" date="2022" name="G3 (Bethesda)">
        <title>Enemy or ally: a genomic approach to elucidate the lifestyle of Phyllosticta citrichinaensis.</title>
        <authorList>
            <person name="Buijs V.A."/>
            <person name="Groenewald J.Z."/>
            <person name="Haridas S."/>
            <person name="LaButti K.M."/>
            <person name="Lipzen A."/>
            <person name="Martin F.M."/>
            <person name="Barry K."/>
            <person name="Grigoriev I.V."/>
            <person name="Crous P.W."/>
            <person name="Seidl M.F."/>
        </authorList>
    </citation>
    <scope>NUCLEOTIDE SEQUENCE [LARGE SCALE GENOMIC DNA]</scope>
    <source>
        <strain evidence="2 3">CBS 129764</strain>
    </source>
</reference>
<feature type="region of interest" description="Disordered" evidence="1">
    <location>
        <begin position="1"/>
        <end position="147"/>
    </location>
</feature>
<evidence type="ECO:0000313" key="3">
    <source>
        <dbReference type="Proteomes" id="UP001456524"/>
    </source>
</evidence>
<organism evidence="2 3">
    <name type="scientific">Phyllosticta citrichinensis</name>
    <dbReference type="NCBI Taxonomy" id="1130410"/>
    <lineage>
        <taxon>Eukaryota</taxon>
        <taxon>Fungi</taxon>
        <taxon>Dikarya</taxon>
        <taxon>Ascomycota</taxon>
        <taxon>Pezizomycotina</taxon>
        <taxon>Dothideomycetes</taxon>
        <taxon>Dothideomycetes incertae sedis</taxon>
        <taxon>Botryosphaeriales</taxon>
        <taxon>Phyllostictaceae</taxon>
        <taxon>Phyllosticta</taxon>
    </lineage>
</organism>
<gene>
    <name evidence="2" type="ORF">IWX90DRAFT_445632</name>
</gene>
<evidence type="ECO:0000313" key="2">
    <source>
        <dbReference type="EMBL" id="KAK8153208.1"/>
    </source>
</evidence>
<comment type="caution">
    <text evidence="2">The sequence shown here is derived from an EMBL/GenBank/DDBJ whole genome shotgun (WGS) entry which is preliminary data.</text>
</comment>